<feature type="region of interest" description="Disordered" evidence="1">
    <location>
        <begin position="228"/>
        <end position="279"/>
    </location>
</feature>
<comment type="caution">
    <text evidence="3">The sequence shown here is derived from an EMBL/GenBank/DDBJ whole genome shotgun (WGS) entry which is preliminary data.</text>
</comment>
<feature type="transmembrane region" description="Helical" evidence="2">
    <location>
        <begin position="513"/>
        <end position="534"/>
    </location>
</feature>
<dbReference type="RefSeq" id="WP_135260621.1">
    <property type="nucleotide sequence ID" value="NZ_SJZF01000016.1"/>
</dbReference>
<evidence type="ECO:0000256" key="1">
    <source>
        <dbReference type="SAM" id="MobiDB-lite"/>
    </source>
</evidence>
<feature type="transmembrane region" description="Helical" evidence="2">
    <location>
        <begin position="461"/>
        <end position="479"/>
    </location>
</feature>
<proteinExistence type="predicted"/>
<evidence type="ECO:0000256" key="2">
    <source>
        <dbReference type="SAM" id="Phobius"/>
    </source>
</evidence>
<keyword evidence="2" id="KW-0472">Membrane</keyword>
<feature type="compositionally biased region" description="Pro residues" evidence="1">
    <location>
        <begin position="234"/>
        <end position="251"/>
    </location>
</feature>
<dbReference type="AlphaFoldDB" id="A0A4Y9F9K3"/>
<organism evidence="3 4">
    <name type="scientific">Thermus tengchongensis</name>
    <dbReference type="NCBI Taxonomy" id="1214928"/>
    <lineage>
        <taxon>Bacteria</taxon>
        <taxon>Thermotogati</taxon>
        <taxon>Deinococcota</taxon>
        <taxon>Deinococci</taxon>
        <taxon>Thermales</taxon>
        <taxon>Thermaceae</taxon>
        <taxon>Thermus</taxon>
    </lineage>
</organism>
<gene>
    <name evidence="3" type="ORF">E0687_09325</name>
</gene>
<reference evidence="3 4" key="1">
    <citation type="submission" date="2019-03" db="EMBL/GenBank/DDBJ databases">
        <title>Thermus tengchongensis species for the arsenic transformation mechanism.</title>
        <authorList>
            <person name="Yuan G.C."/>
        </authorList>
    </citation>
    <scope>NUCLEOTIDE SEQUENCE [LARGE SCALE GENOMIC DNA]</scope>
    <source>
        <strain evidence="3 4">15W</strain>
    </source>
</reference>
<dbReference type="Proteomes" id="UP000297668">
    <property type="component" value="Unassembled WGS sequence"/>
</dbReference>
<accession>A0A4Y9F9K3</accession>
<protein>
    <submittedName>
        <fullName evidence="3">Uncharacterized protein</fullName>
    </submittedName>
</protein>
<feature type="transmembrane region" description="Helical" evidence="2">
    <location>
        <begin position="427"/>
        <end position="449"/>
    </location>
</feature>
<keyword evidence="2" id="KW-1133">Transmembrane helix</keyword>
<dbReference type="EMBL" id="SJZF01000016">
    <property type="protein sequence ID" value="TFU25771.1"/>
    <property type="molecule type" value="Genomic_DNA"/>
</dbReference>
<evidence type="ECO:0000313" key="4">
    <source>
        <dbReference type="Proteomes" id="UP000297668"/>
    </source>
</evidence>
<sequence>MKRWLALAWFLGLWALAAPLPQVYDRLEEALRQVRLENPTQALAALDRAQSLLRQESEGLPPVLRDATLLHLQDARQAVLKQSRVDLEARLFLVRHLVGKALYDGFFQAPSGEKAAYLARLSRATGLDPAQVQGVQNLSPEEARRRLESSYLQLMAEDLSRALAAPSRPEAYLSLARAYARFLVIQDSPQSTLKAQEFVQALAKISGRENFRPDVQALQEKVAAWRKSLAASPASPPPSPSPAPSQPPAPTPASTVAAPTPTPTPAPSAPSSAPSPSRVRLAETVLPQEIREETSLLRLNPEVGQRVGEALQRLAIPSLVNWLDLLDEVRSSLAQAQLYAETGQYQRAKAQLSYAYSRYRLKIYPVVGAYAPELAERTDRLFLAMQNAVGLRTVDFTVLLGEIQEIEERLLGGTLGPWHALQVQIELLLLGIPRAVFFLLAGALAFFPLYLIRLTFGGRNVYWNLLGLAFLFLVLPIVAEGLSYLGSILAEYGGLPALGVLANLSVAQALAPYLTWGLSAFLVVALAGAGLRGIAAQFGLLRERGVEVVPTEERPATTLTSETIVEWDEEF</sequence>
<evidence type="ECO:0000313" key="3">
    <source>
        <dbReference type="EMBL" id="TFU25771.1"/>
    </source>
</evidence>
<name>A0A4Y9F9K3_9DEIN</name>
<keyword evidence="2" id="KW-0812">Transmembrane</keyword>